<feature type="region of interest" description="Disordered" evidence="1">
    <location>
        <begin position="1"/>
        <end position="27"/>
    </location>
</feature>
<dbReference type="Proteomes" id="UP000663722">
    <property type="component" value="Chromosome"/>
</dbReference>
<dbReference type="KEGG" id="dmm:dnm_085770"/>
<feature type="compositionally biased region" description="Basic and acidic residues" evidence="1">
    <location>
        <begin position="13"/>
        <end position="26"/>
    </location>
</feature>
<evidence type="ECO:0000313" key="3">
    <source>
        <dbReference type="Proteomes" id="UP000663722"/>
    </source>
</evidence>
<evidence type="ECO:0000313" key="2">
    <source>
        <dbReference type="EMBL" id="QTA92497.1"/>
    </source>
</evidence>
<gene>
    <name evidence="2" type="ORF">dnm_085770</name>
</gene>
<name>A0A975BW64_9BACT</name>
<accession>A0A975BW64</accession>
<proteinExistence type="predicted"/>
<dbReference type="AlphaFoldDB" id="A0A975BW64"/>
<evidence type="ECO:0000256" key="1">
    <source>
        <dbReference type="SAM" id="MobiDB-lite"/>
    </source>
</evidence>
<protein>
    <submittedName>
        <fullName evidence="2">Uncharacterized protein</fullName>
    </submittedName>
</protein>
<organism evidence="2 3">
    <name type="scientific">Desulfonema magnum</name>
    <dbReference type="NCBI Taxonomy" id="45655"/>
    <lineage>
        <taxon>Bacteria</taxon>
        <taxon>Pseudomonadati</taxon>
        <taxon>Thermodesulfobacteriota</taxon>
        <taxon>Desulfobacteria</taxon>
        <taxon>Desulfobacterales</taxon>
        <taxon>Desulfococcaceae</taxon>
        <taxon>Desulfonema</taxon>
    </lineage>
</organism>
<keyword evidence="3" id="KW-1185">Reference proteome</keyword>
<dbReference type="EMBL" id="CP061800">
    <property type="protein sequence ID" value="QTA92497.1"/>
    <property type="molecule type" value="Genomic_DNA"/>
</dbReference>
<reference evidence="2" key="1">
    <citation type="journal article" date="2021" name="Microb. Physiol.">
        <title>Proteogenomic Insights into the Physiology of Marine, Sulfate-Reducing, Filamentous Desulfonema limicola and Desulfonema magnum.</title>
        <authorList>
            <person name="Schnaars V."/>
            <person name="Wohlbrand L."/>
            <person name="Scheve S."/>
            <person name="Hinrichs C."/>
            <person name="Reinhardt R."/>
            <person name="Rabus R."/>
        </authorList>
    </citation>
    <scope>NUCLEOTIDE SEQUENCE</scope>
    <source>
        <strain evidence="2">4be13</strain>
    </source>
</reference>
<sequence>MTNIPENGPGDFFNRETHGTHGKIPEPGKFSVCFRIVSYSFSCVSRLKAGLSVIFQTRSQSHKDTK</sequence>